<dbReference type="SUPFAM" id="SSF46689">
    <property type="entry name" value="Homeodomain-like"/>
    <property type="match status" value="1"/>
</dbReference>
<dbReference type="RefSeq" id="WP_203814788.1">
    <property type="nucleotide sequence ID" value="NZ_BOMY01000073.1"/>
</dbReference>
<protein>
    <submittedName>
        <fullName evidence="6">TetR family transcriptional regulator</fullName>
    </submittedName>
</protein>
<dbReference type="InterPro" id="IPR009057">
    <property type="entry name" value="Homeodomain-like_sf"/>
</dbReference>
<dbReference type="GO" id="GO:0003677">
    <property type="term" value="F:DNA binding"/>
    <property type="evidence" value="ECO:0007669"/>
    <property type="project" value="UniProtKB-UniRule"/>
</dbReference>
<dbReference type="Pfam" id="PF00440">
    <property type="entry name" value="TetR_N"/>
    <property type="match status" value="1"/>
</dbReference>
<name>A0A919U067_9ACTN</name>
<dbReference type="InterPro" id="IPR036271">
    <property type="entry name" value="Tet_transcr_reg_TetR-rel_C_sf"/>
</dbReference>
<evidence type="ECO:0000256" key="2">
    <source>
        <dbReference type="ARBA" id="ARBA00023125"/>
    </source>
</evidence>
<comment type="caution">
    <text evidence="6">The sequence shown here is derived from an EMBL/GenBank/DDBJ whole genome shotgun (WGS) entry which is preliminary data.</text>
</comment>
<reference evidence="6" key="1">
    <citation type="submission" date="2021-01" db="EMBL/GenBank/DDBJ databases">
        <title>Whole genome shotgun sequence of Actinoplanes tereljensis NBRC 105297.</title>
        <authorList>
            <person name="Komaki H."/>
            <person name="Tamura T."/>
        </authorList>
    </citation>
    <scope>NUCLEOTIDE SEQUENCE</scope>
    <source>
        <strain evidence="6">NBRC 105297</strain>
    </source>
</reference>
<dbReference type="PROSITE" id="PS50977">
    <property type="entry name" value="HTH_TETR_2"/>
    <property type="match status" value="1"/>
</dbReference>
<dbReference type="Proteomes" id="UP000623608">
    <property type="component" value="Unassembled WGS sequence"/>
</dbReference>
<proteinExistence type="predicted"/>
<dbReference type="AlphaFoldDB" id="A0A919U067"/>
<dbReference type="SUPFAM" id="SSF48498">
    <property type="entry name" value="Tetracyclin repressor-like, C-terminal domain"/>
    <property type="match status" value="1"/>
</dbReference>
<keyword evidence="3" id="KW-0804">Transcription</keyword>
<feature type="DNA-binding region" description="H-T-H motif" evidence="4">
    <location>
        <begin position="43"/>
        <end position="62"/>
    </location>
</feature>
<evidence type="ECO:0000259" key="5">
    <source>
        <dbReference type="PROSITE" id="PS50977"/>
    </source>
</evidence>
<evidence type="ECO:0000313" key="7">
    <source>
        <dbReference type="Proteomes" id="UP000623608"/>
    </source>
</evidence>
<dbReference type="InterPro" id="IPR001647">
    <property type="entry name" value="HTH_TetR"/>
</dbReference>
<keyword evidence="1" id="KW-0805">Transcription regulation</keyword>
<sequence>MAADRLAAQRRRRPTRSGTVLSYELIVATAIRLIDLHGGDGLSVRRLGAALGADPTALYRYFRSTDDLVLAVADELIGKALDGFAPGEDWRESLALMGRRIYTGCLARPRTAVLTAARVTGRVHEIRAVEIGVGILRGAGFPDEAAARCYHAFIDLTLGYAMLDAAASSAGDVAAWADVYAGLPADTHPHIAASAEALGRSMSGSAYAVALGFYLDGLTLELESWRKGGGRFGAAGNTL</sequence>
<dbReference type="Gene3D" id="1.10.10.60">
    <property type="entry name" value="Homeodomain-like"/>
    <property type="match status" value="1"/>
</dbReference>
<evidence type="ECO:0000256" key="1">
    <source>
        <dbReference type="ARBA" id="ARBA00023015"/>
    </source>
</evidence>
<organism evidence="6 7">
    <name type="scientific">Paractinoplanes tereljensis</name>
    <dbReference type="NCBI Taxonomy" id="571912"/>
    <lineage>
        <taxon>Bacteria</taxon>
        <taxon>Bacillati</taxon>
        <taxon>Actinomycetota</taxon>
        <taxon>Actinomycetes</taxon>
        <taxon>Micromonosporales</taxon>
        <taxon>Micromonosporaceae</taxon>
        <taxon>Paractinoplanes</taxon>
    </lineage>
</organism>
<gene>
    <name evidence="6" type="ORF">Ate02nite_97200</name>
</gene>
<evidence type="ECO:0000256" key="3">
    <source>
        <dbReference type="ARBA" id="ARBA00023163"/>
    </source>
</evidence>
<dbReference type="InterPro" id="IPR004111">
    <property type="entry name" value="Repressor_TetR_C"/>
</dbReference>
<dbReference type="Pfam" id="PF02909">
    <property type="entry name" value="TetR_C_1"/>
    <property type="match status" value="1"/>
</dbReference>
<dbReference type="GO" id="GO:0045892">
    <property type="term" value="P:negative regulation of DNA-templated transcription"/>
    <property type="evidence" value="ECO:0007669"/>
    <property type="project" value="InterPro"/>
</dbReference>
<dbReference type="EMBL" id="BOMY01000073">
    <property type="protein sequence ID" value="GIF26990.1"/>
    <property type="molecule type" value="Genomic_DNA"/>
</dbReference>
<dbReference type="Gene3D" id="1.10.357.10">
    <property type="entry name" value="Tetracycline Repressor, domain 2"/>
    <property type="match status" value="1"/>
</dbReference>
<keyword evidence="7" id="KW-1185">Reference proteome</keyword>
<feature type="domain" description="HTH tetR-type" evidence="5">
    <location>
        <begin position="20"/>
        <end position="80"/>
    </location>
</feature>
<evidence type="ECO:0000313" key="6">
    <source>
        <dbReference type="EMBL" id="GIF26990.1"/>
    </source>
</evidence>
<accession>A0A919U067</accession>
<keyword evidence="2 4" id="KW-0238">DNA-binding</keyword>
<evidence type="ECO:0000256" key="4">
    <source>
        <dbReference type="PROSITE-ProRule" id="PRU00335"/>
    </source>
</evidence>